<reference evidence="3 4" key="4">
    <citation type="journal article" date="2009" name="Appl. Environ. Microbiol.">
        <title>Comparative genome-wide transcriptional profiling of Azorhizobium caulinodans ORS571 grown under free-living and symbiotic conditions.</title>
        <authorList>
            <person name="Tsukada S."/>
            <person name="Aono T."/>
            <person name="Akiba N."/>
            <person name="Lee KB."/>
            <person name="Liu CT."/>
            <person name="Toyazaki H."/>
            <person name="Oyaizu H."/>
        </authorList>
    </citation>
    <scope>NUCLEOTIDE SEQUENCE [LARGE SCALE GENOMIC DNA]</scope>
    <source>
        <strain evidence="4">ATCC 43989 / DSM 5975 / JCM 20966 / LMG 6465 / NBRC 14845 / NCIMB 13405 / ORS 571</strain>
    </source>
</reference>
<reference evidence="3 4" key="5">
    <citation type="journal article" date="2010" name="Appl. Environ. Microbiol.">
        <title>phrR-like gene praR of Azorhizobium caulinodans ORS571 is essential for symbiosis with Sesbania rostrata and is involved in expression of reb genes.</title>
        <authorList>
            <person name="Akiba N."/>
            <person name="Aono T."/>
            <person name="Toyazaki H."/>
            <person name="Sato S."/>
            <person name="Oyaizu H."/>
        </authorList>
    </citation>
    <scope>NUCLEOTIDE SEQUENCE [LARGE SCALE GENOMIC DNA]</scope>
    <source>
        <strain evidence="4">ATCC 43989 / DSM 5975 / JCM 20966 / LMG 6465 / NBRC 14845 / NCIMB 13405 / ORS 571</strain>
    </source>
</reference>
<reference evidence="3 4" key="3">
    <citation type="journal article" date="2008" name="BMC Genomics">
        <title>The genome of the versatile nitrogen fixer Azorhizobium caulinodans ORS571.</title>
        <authorList>
            <person name="Lee KB."/>
            <person name="Backer P.D."/>
            <person name="Aono T."/>
            <person name="Liu CT."/>
            <person name="Suzuki S."/>
            <person name="Suzuki T."/>
            <person name="Kaneko T."/>
            <person name="Yamada M."/>
            <person name="Tabata S."/>
            <person name="Kupfer D.M."/>
            <person name="Najar F.Z."/>
            <person name="Wiley G.B."/>
            <person name="Roe B."/>
            <person name="Binnewies T.T."/>
            <person name="Ussery D.W."/>
            <person name="D'Haeze W."/>
            <person name="Herder J.D."/>
            <person name="Gevers D."/>
            <person name="Vereecke D."/>
            <person name="Holsters M."/>
            <person name="Oyaizu H."/>
        </authorList>
    </citation>
    <scope>NUCLEOTIDE SEQUENCE [LARGE SCALE GENOMIC DNA]</scope>
    <source>
        <strain evidence="4">ATCC 43989 / DSM 5975 / JCM 20966 / LMG 6465 / NBRC 14845 / NCIMB 13405 / ORS 571</strain>
    </source>
</reference>
<evidence type="ECO:0000313" key="4">
    <source>
        <dbReference type="Proteomes" id="UP000000270"/>
    </source>
</evidence>
<evidence type="ECO:0000256" key="1">
    <source>
        <dbReference type="SAM" id="MobiDB-lite"/>
    </source>
</evidence>
<protein>
    <submittedName>
        <fullName evidence="3">Uncharacterized protein</fullName>
    </submittedName>
</protein>
<organism evidence="3 4">
    <name type="scientific">Azorhizobium caulinodans (strain ATCC 43989 / DSM 5975 / JCM 20966 / LMG 6465 / NBRC 14845 / NCIMB 13405 / ORS 571)</name>
    <dbReference type="NCBI Taxonomy" id="438753"/>
    <lineage>
        <taxon>Bacteria</taxon>
        <taxon>Pseudomonadati</taxon>
        <taxon>Pseudomonadota</taxon>
        <taxon>Alphaproteobacteria</taxon>
        <taxon>Hyphomicrobiales</taxon>
        <taxon>Xanthobacteraceae</taxon>
        <taxon>Azorhizobium</taxon>
    </lineage>
</organism>
<feature type="transmembrane region" description="Helical" evidence="2">
    <location>
        <begin position="30"/>
        <end position="50"/>
    </location>
</feature>
<gene>
    <name evidence="3" type="ordered locus">AZC_0463</name>
</gene>
<keyword evidence="2" id="KW-1133">Transmembrane helix</keyword>
<proteinExistence type="predicted"/>
<evidence type="ECO:0000256" key="2">
    <source>
        <dbReference type="SAM" id="Phobius"/>
    </source>
</evidence>
<evidence type="ECO:0000313" key="3">
    <source>
        <dbReference type="EMBL" id="BAF86461.1"/>
    </source>
</evidence>
<keyword evidence="4" id="KW-1185">Reference proteome</keyword>
<accession>A8IM11</accession>
<reference evidence="4" key="2">
    <citation type="submission" date="2007-04" db="EMBL/GenBank/DDBJ databases">
        <title>Complete genome sequence of the nitrogen-fixing bacterium Azorhizobium caulinodans ORS571.</title>
        <authorList>
            <person name="Lee K.B."/>
            <person name="Backer P.D."/>
            <person name="Aono T."/>
            <person name="Liu C.T."/>
            <person name="Suzuki S."/>
            <person name="Suzuki T."/>
            <person name="Kaneko T."/>
            <person name="Yamada M."/>
            <person name="Tabata S."/>
            <person name="Kupfer D.M."/>
            <person name="Najar F.Z."/>
            <person name="Wiley G.B."/>
            <person name="Roe B."/>
            <person name="Binnewies T."/>
            <person name="Ussery D."/>
            <person name="Vereecke D."/>
            <person name="Gevers D."/>
            <person name="Holsters M."/>
            <person name="Oyaizu H."/>
        </authorList>
    </citation>
    <scope>NUCLEOTIDE SEQUENCE [LARGE SCALE GENOMIC DNA]</scope>
    <source>
        <strain evidence="4">ATCC 43989 / DSM 5975 / JCM 20966 / LMG 6465 / NBRC 14845 / NCIMB 13405 / ORS 571</strain>
    </source>
</reference>
<dbReference type="AlphaFoldDB" id="A8IM11"/>
<sequence length="63" mass="6470">MPTLPWDGAPKRASCGPNPLSKRSPMLKRIAVFAVLVLGYVLTGVALSAGTNHGAPPIVSASE</sequence>
<keyword evidence="2" id="KW-0812">Transmembrane</keyword>
<feature type="region of interest" description="Disordered" evidence="1">
    <location>
        <begin position="1"/>
        <end position="20"/>
    </location>
</feature>
<dbReference type="Proteomes" id="UP000000270">
    <property type="component" value="Chromosome"/>
</dbReference>
<keyword evidence="2" id="KW-0472">Membrane</keyword>
<dbReference type="KEGG" id="azc:AZC_0463"/>
<reference evidence="3 4" key="1">
    <citation type="journal article" date="2007" name="Appl. Environ. Microbiol.">
        <title>Rhizobial factors required for stem nodule maturation and maintenance in Sesbania rostrata-Azorhizobium caulinodans ORS571 symbiosis.</title>
        <authorList>
            <person name="Suzuki S."/>
            <person name="Aono T."/>
            <person name="Lee KB."/>
            <person name="Suzuki T."/>
            <person name="Liu CT."/>
            <person name="Miwa H."/>
            <person name="Wakao S."/>
            <person name="Iki T."/>
            <person name="Oyaizu H."/>
        </authorList>
    </citation>
    <scope>NUCLEOTIDE SEQUENCE [LARGE SCALE GENOMIC DNA]</scope>
    <source>
        <strain evidence="4">ATCC 43989 / DSM 5975 / JCM 20966 / LMG 6465 / NBRC 14845 / NCIMB 13405 / ORS 571</strain>
    </source>
</reference>
<dbReference type="HOGENOM" id="CLU_2876033_0_0_5"/>
<dbReference type="EMBL" id="AP009384">
    <property type="protein sequence ID" value="BAF86461.1"/>
    <property type="molecule type" value="Genomic_DNA"/>
</dbReference>
<name>A8IM11_AZOC5</name>
<reference evidence="3 4" key="6">
    <citation type="journal article" date="2011" name="Appl. Environ. Microbiol.">
        <title>Involvement of the azorhizobial chromosome partition gene (parA) in the onset of bacteroid differentiation during Sesbania rostrata stem nodule development.</title>
        <authorList>
            <person name="Liu CT."/>
            <person name="Lee KB."/>
            <person name="Wang YS."/>
            <person name="Peng MH."/>
            <person name="Lee KT."/>
            <person name="Suzuki S."/>
            <person name="Suzuki T."/>
            <person name="Oyaizu H."/>
        </authorList>
    </citation>
    <scope>NUCLEOTIDE SEQUENCE [LARGE SCALE GENOMIC DNA]</scope>
    <source>
        <strain evidence="4">ATCC 43989 / DSM 5975 / JCM 20966 / LMG 6465 / NBRC 14845 / NCIMB 13405 / ORS 571</strain>
    </source>
</reference>